<dbReference type="PANTHER" id="PTHR15104">
    <property type="entry name" value="DIHYDROPTERIDINE REDUCTASE"/>
    <property type="match status" value="1"/>
</dbReference>
<evidence type="ECO:0000256" key="4">
    <source>
        <dbReference type="ARBA" id="ARBA00023002"/>
    </source>
</evidence>
<comment type="similarity">
    <text evidence="1">Belongs to the short-chain dehydrogenases/reductases (SDR) family.</text>
</comment>
<accession>A0A9N9FAL9</accession>
<dbReference type="GO" id="GO:0006559">
    <property type="term" value="P:L-phenylalanine catabolic process"/>
    <property type="evidence" value="ECO:0007669"/>
    <property type="project" value="TreeGrafter"/>
</dbReference>
<dbReference type="GO" id="GO:0070404">
    <property type="term" value="F:NADH binding"/>
    <property type="evidence" value="ECO:0007669"/>
    <property type="project" value="TreeGrafter"/>
</dbReference>
<evidence type="ECO:0000256" key="2">
    <source>
        <dbReference type="ARBA" id="ARBA00011738"/>
    </source>
</evidence>
<comment type="caution">
    <text evidence="5">The sequence shown here is derived from an EMBL/GenBank/DDBJ whole genome shotgun (WGS) entry which is preliminary data.</text>
</comment>
<keyword evidence="3" id="KW-0521">NADP</keyword>
<dbReference type="GO" id="GO:0004155">
    <property type="term" value="F:6,7-dihydropteridine reductase activity"/>
    <property type="evidence" value="ECO:0007669"/>
    <property type="project" value="TreeGrafter"/>
</dbReference>
<protein>
    <submittedName>
        <fullName evidence="5">7129_t:CDS:1</fullName>
    </submittedName>
</protein>
<dbReference type="SUPFAM" id="SSF51735">
    <property type="entry name" value="NAD(P)-binding Rossmann-fold domains"/>
    <property type="match status" value="1"/>
</dbReference>
<keyword evidence="6" id="KW-1185">Reference proteome</keyword>
<dbReference type="Gene3D" id="3.40.50.720">
    <property type="entry name" value="NAD(P)-binding Rossmann-like Domain"/>
    <property type="match status" value="1"/>
</dbReference>
<gene>
    <name evidence="5" type="ORF">AMORRO_LOCUS4193</name>
</gene>
<dbReference type="AlphaFoldDB" id="A0A9N9FAL9"/>
<dbReference type="EMBL" id="CAJVPV010002207">
    <property type="protein sequence ID" value="CAG8520796.1"/>
    <property type="molecule type" value="Genomic_DNA"/>
</dbReference>
<dbReference type="GO" id="GO:0070402">
    <property type="term" value="F:NADPH binding"/>
    <property type="evidence" value="ECO:0007669"/>
    <property type="project" value="TreeGrafter"/>
</dbReference>
<evidence type="ECO:0000313" key="6">
    <source>
        <dbReference type="Proteomes" id="UP000789342"/>
    </source>
</evidence>
<reference evidence="5" key="1">
    <citation type="submission" date="2021-06" db="EMBL/GenBank/DDBJ databases">
        <authorList>
            <person name="Kallberg Y."/>
            <person name="Tangrot J."/>
            <person name="Rosling A."/>
        </authorList>
    </citation>
    <scope>NUCLEOTIDE SEQUENCE</scope>
    <source>
        <strain evidence="5">CL551</strain>
    </source>
</reference>
<dbReference type="GO" id="GO:0005737">
    <property type="term" value="C:cytoplasm"/>
    <property type="evidence" value="ECO:0007669"/>
    <property type="project" value="TreeGrafter"/>
</dbReference>
<evidence type="ECO:0000313" key="5">
    <source>
        <dbReference type="EMBL" id="CAG8520796.1"/>
    </source>
</evidence>
<dbReference type="OrthoDB" id="1204at2759"/>
<dbReference type="GO" id="GO:0006729">
    <property type="term" value="P:tetrahydrobiopterin biosynthetic process"/>
    <property type="evidence" value="ECO:0007669"/>
    <property type="project" value="TreeGrafter"/>
</dbReference>
<evidence type="ECO:0000256" key="3">
    <source>
        <dbReference type="ARBA" id="ARBA00022857"/>
    </source>
</evidence>
<keyword evidence="4" id="KW-0560">Oxidoreductase</keyword>
<comment type="subunit">
    <text evidence="2">Homodimer.</text>
</comment>
<dbReference type="PANTHER" id="PTHR15104:SF0">
    <property type="entry name" value="DIHYDROPTERIDINE REDUCTASE"/>
    <property type="match status" value="1"/>
</dbReference>
<name>A0A9N9FAL9_9GLOM</name>
<organism evidence="5 6">
    <name type="scientific">Acaulospora morrowiae</name>
    <dbReference type="NCBI Taxonomy" id="94023"/>
    <lineage>
        <taxon>Eukaryota</taxon>
        <taxon>Fungi</taxon>
        <taxon>Fungi incertae sedis</taxon>
        <taxon>Mucoromycota</taxon>
        <taxon>Glomeromycotina</taxon>
        <taxon>Glomeromycetes</taxon>
        <taxon>Diversisporales</taxon>
        <taxon>Acaulosporaceae</taxon>
        <taxon>Acaulospora</taxon>
    </lineage>
</organism>
<dbReference type="Proteomes" id="UP000789342">
    <property type="component" value="Unassembled WGS sequence"/>
</dbReference>
<sequence>MSSKVVVYGGSGHLGAVLVSLFKKNNWEVTSVGTRPNSDANHNIVVSVEDSLEVQGEKVLKQVSEQLQSGEKYDVILNVSGGFTMGNTSSKGSMFQVEVNCQLVEINRDFLLADFLKSADIMISRILYSSLVSAQLAAHHLKSEGLLTLTGVAHLKGTPGYIGYGVAKAGVHQLFQSLVNKGSGLPKNVKVTALLPFVSSDSSSLLLVTVSTFTLTCFFLLKSEMIDTPLNRQIMPNADFSNFTPMEELSNRLYGWASGSIPVNHGTLLEVSTKKGITTFTEISKSE</sequence>
<proteinExistence type="inferred from homology"/>
<dbReference type="InterPro" id="IPR036291">
    <property type="entry name" value="NAD(P)-bd_dom_sf"/>
</dbReference>
<evidence type="ECO:0000256" key="1">
    <source>
        <dbReference type="ARBA" id="ARBA00006484"/>
    </source>
</evidence>